<feature type="compositionally biased region" description="Polar residues" evidence="1">
    <location>
        <begin position="86"/>
        <end position="99"/>
    </location>
</feature>
<reference evidence="2" key="1">
    <citation type="journal article" date="2023" name="BMC Genomics">
        <title>Chromosome-level genome assemblies of Cutaneotrichosporon spp. (Trichosporonales, Basidiomycota) reveal imbalanced evolution between nucleotide sequences and chromosome synteny.</title>
        <authorList>
            <person name="Kobayashi Y."/>
            <person name="Kayamori A."/>
            <person name="Aoki K."/>
            <person name="Shiwa Y."/>
            <person name="Matsutani M."/>
            <person name="Fujita N."/>
            <person name="Sugita T."/>
            <person name="Iwasaki W."/>
            <person name="Tanaka N."/>
            <person name="Takashima M."/>
        </authorList>
    </citation>
    <scope>NUCLEOTIDE SEQUENCE</scope>
    <source>
        <strain evidence="2">HIS019</strain>
    </source>
</reference>
<dbReference type="KEGG" id="ccac:CcaHIS019_0501650"/>
<evidence type="ECO:0000313" key="2">
    <source>
        <dbReference type="EMBL" id="BEI92537.1"/>
    </source>
</evidence>
<feature type="compositionally biased region" description="Pro residues" evidence="1">
    <location>
        <begin position="46"/>
        <end position="56"/>
    </location>
</feature>
<sequence>MQAKVKAQTHSHTHAHAHAHAHTIPFYPEPPFPAYFPPIANAWMPSPSPSPTPDPQFPRTMGGIKRSAPPAFPPRRASEPPGPPTASFTHSHSNSQSARMPQVTGWMVGTASHTPGKPHSPHTIESVELPPHVLKFIERGFGMRVVRKDRRGSWDLSNADCLRLIARTRLTRLRRPQDEDRIQAAERGLQAVQLDTPPSVPRTLPSPTTGSPPPGVICATRVTRSMSKSKPYDRFIEA</sequence>
<evidence type="ECO:0000256" key="1">
    <source>
        <dbReference type="SAM" id="MobiDB-lite"/>
    </source>
</evidence>
<organism evidence="2 3">
    <name type="scientific">Cutaneotrichosporon cavernicola</name>
    <dbReference type="NCBI Taxonomy" id="279322"/>
    <lineage>
        <taxon>Eukaryota</taxon>
        <taxon>Fungi</taxon>
        <taxon>Dikarya</taxon>
        <taxon>Basidiomycota</taxon>
        <taxon>Agaricomycotina</taxon>
        <taxon>Tremellomycetes</taxon>
        <taxon>Trichosporonales</taxon>
        <taxon>Trichosporonaceae</taxon>
        <taxon>Cutaneotrichosporon</taxon>
    </lineage>
</organism>
<proteinExistence type="predicted"/>
<feature type="region of interest" description="Disordered" evidence="1">
    <location>
        <begin position="46"/>
        <end position="100"/>
    </location>
</feature>
<dbReference type="GeneID" id="85496407"/>
<evidence type="ECO:0000313" key="3">
    <source>
        <dbReference type="Proteomes" id="UP001233271"/>
    </source>
</evidence>
<dbReference type="EMBL" id="AP028216">
    <property type="protein sequence ID" value="BEI92537.1"/>
    <property type="molecule type" value="Genomic_DNA"/>
</dbReference>
<dbReference type="Proteomes" id="UP001233271">
    <property type="component" value="Chromosome 5"/>
</dbReference>
<dbReference type="RefSeq" id="XP_060457802.1">
    <property type="nucleotide sequence ID" value="XM_060601294.1"/>
</dbReference>
<name>A0AA48QWU0_9TREE</name>
<keyword evidence="3" id="KW-1185">Reference proteome</keyword>
<gene>
    <name evidence="2" type="ORF">CcaverHIS019_0501650</name>
</gene>
<feature type="region of interest" description="Disordered" evidence="1">
    <location>
        <begin position="188"/>
        <end position="216"/>
    </location>
</feature>
<protein>
    <submittedName>
        <fullName evidence="2">Uncharacterized protein</fullName>
    </submittedName>
</protein>
<dbReference type="AlphaFoldDB" id="A0AA48QWU0"/>
<accession>A0AA48QWU0</accession>